<dbReference type="Proteomes" id="UP000494206">
    <property type="component" value="Unassembled WGS sequence"/>
</dbReference>
<dbReference type="PROSITE" id="PS50262">
    <property type="entry name" value="G_PROTEIN_RECEP_F1_2"/>
    <property type="match status" value="1"/>
</dbReference>
<feature type="transmembrane region" description="Helical" evidence="9">
    <location>
        <begin position="245"/>
        <end position="271"/>
    </location>
</feature>
<evidence type="ECO:0000256" key="9">
    <source>
        <dbReference type="SAM" id="Phobius"/>
    </source>
</evidence>
<keyword evidence="7" id="KW-0675">Receptor</keyword>
<evidence type="ECO:0000256" key="2">
    <source>
        <dbReference type="ARBA" id="ARBA00022475"/>
    </source>
</evidence>
<evidence type="ECO:0000256" key="3">
    <source>
        <dbReference type="ARBA" id="ARBA00022692"/>
    </source>
</evidence>
<dbReference type="GO" id="GO:0005886">
    <property type="term" value="C:plasma membrane"/>
    <property type="evidence" value="ECO:0007669"/>
    <property type="project" value="UniProtKB-SubCell"/>
</dbReference>
<evidence type="ECO:0000256" key="7">
    <source>
        <dbReference type="ARBA" id="ARBA00023170"/>
    </source>
</evidence>
<keyword evidence="2" id="KW-1003">Cell membrane</keyword>
<evidence type="ECO:0000256" key="6">
    <source>
        <dbReference type="ARBA" id="ARBA00023136"/>
    </source>
</evidence>
<keyword evidence="4 9" id="KW-1133">Transmembrane helix</keyword>
<evidence type="ECO:0000313" key="11">
    <source>
        <dbReference type="EMBL" id="CAB3409843.1"/>
    </source>
</evidence>
<dbReference type="SUPFAM" id="SSF81321">
    <property type="entry name" value="Family A G protein-coupled receptor-like"/>
    <property type="match status" value="1"/>
</dbReference>
<evidence type="ECO:0000256" key="8">
    <source>
        <dbReference type="ARBA" id="ARBA00023224"/>
    </source>
</evidence>
<keyword evidence="8" id="KW-0807">Transducer</keyword>
<keyword evidence="6 9" id="KW-0472">Membrane</keyword>
<keyword evidence="3 9" id="KW-0812">Transmembrane</keyword>
<evidence type="ECO:0000256" key="1">
    <source>
        <dbReference type="ARBA" id="ARBA00004651"/>
    </source>
</evidence>
<accession>A0A8S1F7V3</accession>
<evidence type="ECO:0000256" key="5">
    <source>
        <dbReference type="ARBA" id="ARBA00023040"/>
    </source>
</evidence>
<feature type="transmembrane region" description="Helical" evidence="9">
    <location>
        <begin position="110"/>
        <end position="132"/>
    </location>
</feature>
<proteinExistence type="predicted"/>
<feature type="transmembrane region" description="Helical" evidence="9">
    <location>
        <begin position="302"/>
        <end position="323"/>
    </location>
</feature>
<comment type="caution">
    <text evidence="11">The sequence shown here is derived from an EMBL/GenBank/DDBJ whole genome shotgun (WGS) entry which is preliminary data.</text>
</comment>
<evidence type="ECO:0000256" key="4">
    <source>
        <dbReference type="ARBA" id="ARBA00022989"/>
    </source>
</evidence>
<evidence type="ECO:0000259" key="10">
    <source>
        <dbReference type="PROSITE" id="PS50262"/>
    </source>
</evidence>
<name>A0A8S1F7V3_9PELO</name>
<reference evidence="11 12" key="1">
    <citation type="submission" date="2020-04" db="EMBL/GenBank/DDBJ databases">
        <authorList>
            <person name="Laetsch R D."/>
            <person name="Stevens L."/>
            <person name="Kumar S."/>
            <person name="Blaxter L. M."/>
        </authorList>
    </citation>
    <scope>NUCLEOTIDE SEQUENCE [LARGE SCALE GENOMIC DNA]</scope>
</reference>
<dbReference type="PANTHER" id="PTHR37441:SF7">
    <property type="entry name" value="G-PROTEIN COUPLED RECEPTORS FAMILY 1 PROFILE DOMAIN-CONTAINING PROTEIN"/>
    <property type="match status" value="1"/>
</dbReference>
<dbReference type="OrthoDB" id="5837530at2759"/>
<feature type="transmembrane region" description="Helical" evidence="9">
    <location>
        <begin position="153"/>
        <end position="178"/>
    </location>
</feature>
<dbReference type="InterPro" id="IPR040435">
    <property type="entry name" value="Put_GPCR_Chromadorea"/>
</dbReference>
<feature type="transmembrane region" description="Helical" evidence="9">
    <location>
        <begin position="198"/>
        <end position="224"/>
    </location>
</feature>
<dbReference type="PANTHER" id="PTHR37441">
    <property type="entry name" value="PROTEIN CBG16518"/>
    <property type="match status" value="1"/>
</dbReference>
<organism evidence="11 12">
    <name type="scientific">Caenorhabditis bovis</name>
    <dbReference type="NCBI Taxonomy" id="2654633"/>
    <lineage>
        <taxon>Eukaryota</taxon>
        <taxon>Metazoa</taxon>
        <taxon>Ecdysozoa</taxon>
        <taxon>Nematoda</taxon>
        <taxon>Chromadorea</taxon>
        <taxon>Rhabditida</taxon>
        <taxon>Rhabditina</taxon>
        <taxon>Rhabditomorpha</taxon>
        <taxon>Rhabditoidea</taxon>
        <taxon>Rhabditidae</taxon>
        <taxon>Peloderinae</taxon>
        <taxon>Caenorhabditis</taxon>
    </lineage>
</organism>
<comment type="subcellular location">
    <subcellularLocation>
        <location evidence="1">Cell membrane</location>
        <topology evidence="1">Multi-pass membrane protein</topology>
    </subcellularLocation>
</comment>
<dbReference type="AlphaFoldDB" id="A0A8S1F7V3"/>
<dbReference type="EMBL" id="CADEPM010000009">
    <property type="protein sequence ID" value="CAB3409843.1"/>
    <property type="molecule type" value="Genomic_DNA"/>
</dbReference>
<feature type="transmembrane region" description="Helical" evidence="9">
    <location>
        <begin position="77"/>
        <end position="98"/>
    </location>
</feature>
<dbReference type="Gene3D" id="1.20.1070.10">
    <property type="entry name" value="Rhodopsin 7-helix transmembrane proteins"/>
    <property type="match status" value="1"/>
</dbReference>
<keyword evidence="12" id="KW-1185">Reference proteome</keyword>
<protein>
    <recommendedName>
        <fullName evidence="10">G-protein coupled receptors family 1 profile domain-containing protein</fullName>
    </recommendedName>
</protein>
<keyword evidence="5" id="KW-0297">G-protein coupled receptor</keyword>
<dbReference type="GO" id="GO:0004930">
    <property type="term" value="F:G protein-coupled receptor activity"/>
    <property type="evidence" value="ECO:0007669"/>
    <property type="project" value="UniProtKB-KW"/>
</dbReference>
<feature type="domain" description="G-protein coupled receptors family 1 profile" evidence="10">
    <location>
        <begin position="54"/>
        <end position="244"/>
    </location>
</feature>
<dbReference type="InterPro" id="IPR017452">
    <property type="entry name" value="GPCR_Rhodpsn_7TM"/>
</dbReference>
<evidence type="ECO:0000313" key="12">
    <source>
        <dbReference type="Proteomes" id="UP000494206"/>
    </source>
</evidence>
<sequence>MTHNLTHLAQECEKLLTTNEVIEVRRRNARLDKSTSTVLIMTPIFALVSFVFSLVLLAAVIFALLKRRIPSRKYSIIVSRTVADIFSSVLIAAAALFANSVSASHMILTLFVFVCTFGIVHLTGSHCAVIVLRHISVTRPYGFQSICSMRKMFVVVFITWTLAIVYAVSFAPFISIILNPEKENQVCRHRSCQRPLMITAIFIISLSMFTVISTYFTVVIKMANIAHSEKMHNEPEITRKRMYKFFRFGGHLALFALIVSLILAGAIYTMINASEYHQIHRMLSLDCDVLDYVTLKLRMETVAAGAVILWCVRIIFDVVIVFFSEIRLVPWLKLDSGHYMESSQIVSVRHGLGWQKGCVNCPVFNVENRLHPLDFKN</sequence>
<feature type="transmembrane region" description="Helical" evidence="9">
    <location>
        <begin position="40"/>
        <end position="65"/>
    </location>
</feature>
<gene>
    <name evidence="11" type="ORF">CBOVIS_LOCUS11442</name>
</gene>